<accession>A7I6X1</accession>
<sequence precursor="true">MNRKILYWGGIFAFFCLGLVLTLSGIFFFLGITAAGSRASAAPPVLLSQGGPVPVPAQTLGTSPVQKGPDQPPGQYVRILTIDEKTNTPLPAVLLFINGLYAGMTAENGSFDLLITGPGPNSSTIRAVKDGYQDITIRSDLIRPGEVLLNLTPGDIIPVEINGPRESEINIVFVPSHTSFNATDNTKTELDGYPGGETQFASDVRTFINQTFLAYPAITSPSYPLPRDYRQRFDFYYFWDGTTYADAFDSCAGTIPQDYWDNVTFSDLTIILYPSYQGVYSGPPGQPVGCTNPNGLGRVYLKISADMPSLAMHEIGHGLYGLMDTYCGDTYYAQNDPDPNLWSSKDGCREYAGGNGWDPDACRQVSSGVPGGCTKEFWRWDPDPDIMYYGYAGTFGNASTKRIVSTLMRVSP</sequence>
<dbReference type="Gene3D" id="3.40.390.10">
    <property type="entry name" value="Collagenase (Catalytic Domain)"/>
    <property type="match status" value="1"/>
</dbReference>
<proteinExistence type="predicted"/>
<evidence type="ECO:0000313" key="2">
    <source>
        <dbReference type="Proteomes" id="UP000002408"/>
    </source>
</evidence>
<dbReference type="HOGENOM" id="CLU_703239_0_0_2"/>
<dbReference type="KEGG" id="mbn:Mboo_0964"/>
<dbReference type="STRING" id="456442.Mboo_0964"/>
<dbReference type="SUPFAM" id="SSF55486">
    <property type="entry name" value="Metalloproteases ('zincins'), catalytic domain"/>
    <property type="match status" value="1"/>
</dbReference>
<name>A7I6X1_METB6</name>
<keyword evidence="2" id="KW-1185">Reference proteome</keyword>
<dbReference type="GO" id="GO:0008237">
    <property type="term" value="F:metallopeptidase activity"/>
    <property type="evidence" value="ECO:0007669"/>
    <property type="project" value="InterPro"/>
</dbReference>
<dbReference type="AlphaFoldDB" id="A7I6X1"/>
<protein>
    <submittedName>
        <fullName evidence="1">Uncharacterized protein</fullName>
    </submittedName>
</protein>
<dbReference type="EMBL" id="CP000780">
    <property type="protein sequence ID" value="ABS55482.1"/>
    <property type="molecule type" value="Genomic_DNA"/>
</dbReference>
<dbReference type="InterPro" id="IPR024079">
    <property type="entry name" value="MetalloPept_cat_dom_sf"/>
</dbReference>
<reference evidence="2" key="1">
    <citation type="journal article" date="2015" name="Microbiology">
        <title>Genome of Methanoregula boonei 6A8 reveals adaptations to oligotrophic peatland environments.</title>
        <authorList>
            <person name="Braeuer S."/>
            <person name="Cadillo-Quiroz H."/>
            <person name="Kyrpides N."/>
            <person name="Woyke T."/>
            <person name="Goodwin L."/>
            <person name="Detter C."/>
            <person name="Podell S."/>
            <person name="Yavitt J.B."/>
            <person name="Zinder S.H."/>
        </authorList>
    </citation>
    <scope>NUCLEOTIDE SEQUENCE [LARGE SCALE GENOMIC DNA]</scope>
    <source>
        <strain evidence="2">DSM 21154 / JCM 14090 / 6A8</strain>
    </source>
</reference>
<evidence type="ECO:0000313" key="1">
    <source>
        <dbReference type="EMBL" id="ABS55482.1"/>
    </source>
</evidence>
<gene>
    <name evidence="1" type="ordered locus">Mboo_0964</name>
</gene>
<organism evidence="1 2">
    <name type="scientific">Methanoregula boonei (strain DSM 21154 / JCM 14090 / 6A8)</name>
    <dbReference type="NCBI Taxonomy" id="456442"/>
    <lineage>
        <taxon>Archaea</taxon>
        <taxon>Methanobacteriati</taxon>
        <taxon>Methanobacteriota</taxon>
        <taxon>Stenosarchaea group</taxon>
        <taxon>Methanomicrobia</taxon>
        <taxon>Methanomicrobiales</taxon>
        <taxon>Methanoregulaceae</taxon>
        <taxon>Methanoregula</taxon>
    </lineage>
</organism>
<dbReference type="Proteomes" id="UP000002408">
    <property type="component" value="Chromosome"/>
</dbReference>